<dbReference type="Proteomes" id="UP000518300">
    <property type="component" value="Unassembled WGS sequence"/>
</dbReference>
<protein>
    <recommendedName>
        <fullName evidence="3">DUF1565 domain-containing protein</fullName>
    </recommendedName>
</protein>
<proteinExistence type="predicted"/>
<sequence length="126" mass="13478">MPARVRFRTFLPWLLVLCACRTQVPREAPAVEVTRTHVWVDPAGWKPGDGSRERPLRSLAEALVRPGPLTVHLARGTYTGPFTLPPDVRVEGGGAGSVLYAKGPDAPVVTAGRDALLTDLEVQGGS</sequence>
<dbReference type="SUPFAM" id="SSF51126">
    <property type="entry name" value="Pectin lyase-like"/>
    <property type="match status" value="1"/>
</dbReference>
<organism evidence="1 2">
    <name type="scientific">Pyxidicoccus fallax</name>
    <dbReference type="NCBI Taxonomy" id="394095"/>
    <lineage>
        <taxon>Bacteria</taxon>
        <taxon>Pseudomonadati</taxon>
        <taxon>Myxococcota</taxon>
        <taxon>Myxococcia</taxon>
        <taxon>Myxococcales</taxon>
        <taxon>Cystobacterineae</taxon>
        <taxon>Myxococcaceae</taxon>
        <taxon>Pyxidicoccus</taxon>
    </lineage>
</organism>
<reference evidence="1 2" key="1">
    <citation type="submission" date="2020-04" db="EMBL/GenBank/DDBJ databases">
        <title>Draft genome of Pyxidicoccus fallax type strain.</title>
        <authorList>
            <person name="Whitworth D.E."/>
        </authorList>
    </citation>
    <scope>NUCLEOTIDE SEQUENCE [LARGE SCALE GENOMIC DNA]</scope>
    <source>
        <strain evidence="1 2">DSM 14698</strain>
    </source>
</reference>
<accession>A0A848LNM3</accession>
<comment type="caution">
    <text evidence="1">The sequence shown here is derived from an EMBL/GenBank/DDBJ whole genome shotgun (WGS) entry which is preliminary data.</text>
</comment>
<dbReference type="InterPro" id="IPR011050">
    <property type="entry name" value="Pectin_lyase_fold/virulence"/>
</dbReference>
<name>A0A848LNM3_9BACT</name>
<dbReference type="AlphaFoldDB" id="A0A848LNM3"/>
<dbReference type="PROSITE" id="PS51257">
    <property type="entry name" value="PROKAR_LIPOPROTEIN"/>
    <property type="match status" value="1"/>
</dbReference>
<dbReference type="EMBL" id="JABBJJ010000185">
    <property type="protein sequence ID" value="NMO19457.1"/>
    <property type="molecule type" value="Genomic_DNA"/>
</dbReference>
<evidence type="ECO:0008006" key="3">
    <source>
        <dbReference type="Google" id="ProtNLM"/>
    </source>
</evidence>
<feature type="non-terminal residue" evidence="1">
    <location>
        <position position="126"/>
    </location>
</feature>
<evidence type="ECO:0000313" key="1">
    <source>
        <dbReference type="EMBL" id="NMO19457.1"/>
    </source>
</evidence>
<gene>
    <name evidence="1" type="ORF">HG543_31975</name>
</gene>
<keyword evidence="2" id="KW-1185">Reference proteome</keyword>
<evidence type="ECO:0000313" key="2">
    <source>
        <dbReference type="Proteomes" id="UP000518300"/>
    </source>
</evidence>